<feature type="compositionally biased region" description="Basic and acidic residues" evidence="1">
    <location>
        <begin position="43"/>
        <end position="55"/>
    </location>
</feature>
<feature type="region of interest" description="Disordered" evidence="1">
    <location>
        <begin position="1"/>
        <end position="55"/>
    </location>
</feature>
<gene>
    <name evidence="2" type="ORF">G3M58_92140</name>
</gene>
<sequence>AVARETGGHRSAAPVTSARVPAQRSPVTSVPGARAHTPAQRNGRHDERGMERCAA</sequence>
<comment type="caution">
    <text evidence="2">The sequence shown here is derived from an EMBL/GenBank/DDBJ whole genome shotgun (WGS) entry which is preliminary data.</text>
</comment>
<reference evidence="2" key="1">
    <citation type="submission" date="2020-01" db="EMBL/GenBank/DDBJ databases">
        <title>Insect and environment-associated Actinomycetes.</title>
        <authorList>
            <person name="Currrie C."/>
            <person name="Chevrette M."/>
            <person name="Carlson C."/>
            <person name="Stubbendieck R."/>
            <person name="Wendt-Pienkowski E."/>
        </authorList>
    </citation>
    <scope>NUCLEOTIDE SEQUENCE</scope>
    <source>
        <strain evidence="2">SID7499</strain>
    </source>
</reference>
<proteinExistence type="predicted"/>
<dbReference type="EMBL" id="JAAGMN010009948">
    <property type="protein sequence ID" value="NEE22797.1"/>
    <property type="molecule type" value="Genomic_DNA"/>
</dbReference>
<organism evidence="2">
    <name type="scientific">Streptomyces sp. SID7499</name>
    <dbReference type="NCBI Taxonomy" id="2706086"/>
    <lineage>
        <taxon>Bacteria</taxon>
        <taxon>Bacillati</taxon>
        <taxon>Actinomycetota</taxon>
        <taxon>Actinomycetes</taxon>
        <taxon>Kitasatosporales</taxon>
        <taxon>Streptomycetaceae</taxon>
        <taxon>Streptomyces</taxon>
    </lineage>
</organism>
<feature type="non-terminal residue" evidence="2">
    <location>
        <position position="1"/>
    </location>
</feature>
<dbReference type="AlphaFoldDB" id="A0A6G3XYR6"/>
<evidence type="ECO:0000256" key="1">
    <source>
        <dbReference type="SAM" id="MobiDB-lite"/>
    </source>
</evidence>
<evidence type="ECO:0000313" key="2">
    <source>
        <dbReference type="EMBL" id="NEE22797.1"/>
    </source>
</evidence>
<name>A0A6G3XYR6_9ACTN</name>
<protein>
    <submittedName>
        <fullName evidence="2">SigE family RNA polymerase sigma factor</fullName>
    </submittedName>
</protein>
<accession>A0A6G3XYR6</accession>